<organism evidence="2 3">
    <name type="scientific">Catharus ustulatus</name>
    <name type="common">Russet-backed thrush</name>
    <name type="synonym">Hylocichla ustulatus</name>
    <dbReference type="NCBI Taxonomy" id="91951"/>
    <lineage>
        <taxon>Eukaryota</taxon>
        <taxon>Metazoa</taxon>
        <taxon>Chordata</taxon>
        <taxon>Craniata</taxon>
        <taxon>Vertebrata</taxon>
        <taxon>Euteleostomi</taxon>
        <taxon>Archelosauria</taxon>
        <taxon>Archosauria</taxon>
        <taxon>Dinosauria</taxon>
        <taxon>Saurischia</taxon>
        <taxon>Theropoda</taxon>
        <taxon>Coelurosauria</taxon>
        <taxon>Aves</taxon>
        <taxon>Neognathae</taxon>
        <taxon>Neoaves</taxon>
        <taxon>Telluraves</taxon>
        <taxon>Australaves</taxon>
        <taxon>Passeriformes</taxon>
        <taxon>Turdidae</taxon>
        <taxon>Catharus</taxon>
    </lineage>
</organism>
<reference evidence="2" key="1">
    <citation type="submission" date="2020-10" db="EMBL/GenBank/DDBJ databases">
        <title>Catharus ustulatus (Swainson's thrush) genome, bCatUst1, primary haplotype v2.</title>
        <authorList>
            <person name="Delmore K."/>
            <person name="Vafadar M."/>
            <person name="Formenti G."/>
            <person name="Chow W."/>
            <person name="Pelan S."/>
            <person name="Howe K."/>
            <person name="Rhie A."/>
            <person name="Mountcastle J."/>
            <person name="Haase B."/>
            <person name="Fedrigo O."/>
            <person name="Jarvis E.D."/>
        </authorList>
    </citation>
    <scope>NUCLEOTIDE SEQUENCE [LARGE SCALE GENOMIC DNA]</scope>
</reference>
<feature type="compositionally biased region" description="Polar residues" evidence="1">
    <location>
        <begin position="27"/>
        <end position="37"/>
    </location>
</feature>
<accession>A0A8C3V102</accession>
<proteinExistence type="predicted"/>
<evidence type="ECO:0000313" key="3">
    <source>
        <dbReference type="Proteomes" id="UP000694563"/>
    </source>
</evidence>
<reference evidence="2" key="2">
    <citation type="submission" date="2025-08" db="UniProtKB">
        <authorList>
            <consortium name="Ensembl"/>
        </authorList>
    </citation>
    <scope>IDENTIFICATION</scope>
</reference>
<keyword evidence="3" id="KW-1185">Reference proteome</keyword>
<name>A0A8C3V102_CATUS</name>
<reference evidence="2" key="3">
    <citation type="submission" date="2025-09" db="UniProtKB">
        <authorList>
            <consortium name="Ensembl"/>
        </authorList>
    </citation>
    <scope>IDENTIFICATION</scope>
</reference>
<dbReference type="Ensembl" id="ENSCUST00005021748.1">
    <property type="protein sequence ID" value="ENSCUSP00005020979.1"/>
    <property type="gene ID" value="ENSCUSG00005013374.1"/>
</dbReference>
<feature type="region of interest" description="Disordered" evidence="1">
    <location>
        <begin position="1"/>
        <end position="158"/>
    </location>
</feature>
<feature type="compositionally biased region" description="Polar residues" evidence="1">
    <location>
        <begin position="90"/>
        <end position="105"/>
    </location>
</feature>
<dbReference type="AlphaFoldDB" id="A0A8C3V102"/>
<sequence>ELPEGSLSFSRGSRPSRGVLDLPERSLSFSKDPQSSRGVPEPSEGSPNLLKGSPNFPRGPRGSQRVSKLPEGSLSFSKGSRTSREGSELLQGSQKLPRVLQTSQGLPAGTGTASPGRCPRRDPVKKGKAAPGRQRRARRAEPSRDIFSPGVFVDKAPN</sequence>
<dbReference type="Proteomes" id="UP000694563">
    <property type="component" value="Chromosome 31"/>
</dbReference>
<evidence type="ECO:0000256" key="1">
    <source>
        <dbReference type="SAM" id="MobiDB-lite"/>
    </source>
</evidence>
<evidence type="ECO:0000313" key="2">
    <source>
        <dbReference type="Ensembl" id="ENSCUSP00005020979.1"/>
    </source>
</evidence>
<protein>
    <submittedName>
        <fullName evidence="2">Uncharacterized protein</fullName>
    </submittedName>
</protein>